<dbReference type="WBParaSite" id="OFLC_0001158301-mRNA-1">
    <property type="protein sequence ID" value="OFLC_0001158301-mRNA-1"/>
    <property type="gene ID" value="OFLC_0001158301"/>
</dbReference>
<reference evidence="4" key="1">
    <citation type="submission" date="2016-06" db="UniProtKB">
        <authorList>
            <consortium name="WormBaseParasite"/>
        </authorList>
    </citation>
    <scope>IDENTIFICATION</scope>
</reference>
<dbReference type="AlphaFoldDB" id="A0A183HVS1"/>
<keyword evidence="3" id="KW-1185">Reference proteome</keyword>
<evidence type="ECO:0000313" key="2">
    <source>
        <dbReference type="EMBL" id="VDO77579.1"/>
    </source>
</evidence>
<gene>
    <name evidence="2" type="ORF">OFLC_LOCUS11586</name>
</gene>
<reference evidence="2 3" key="2">
    <citation type="submission" date="2018-11" db="EMBL/GenBank/DDBJ databases">
        <authorList>
            <consortium name="Pathogen Informatics"/>
        </authorList>
    </citation>
    <scope>NUCLEOTIDE SEQUENCE [LARGE SCALE GENOMIC DNA]</scope>
</reference>
<keyword evidence="1" id="KW-0175">Coiled coil</keyword>
<accession>A0A183HVS1</accession>
<proteinExistence type="predicted"/>
<protein>
    <submittedName>
        <fullName evidence="4">t-SNARE coiled-coil homology domain-containing protein</fullName>
    </submittedName>
</protein>
<dbReference type="Gene3D" id="1.10.287.1490">
    <property type="match status" value="1"/>
</dbReference>
<organism evidence="4">
    <name type="scientific">Onchocerca flexuosa</name>
    <dbReference type="NCBI Taxonomy" id="387005"/>
    <lineage>
        <taxon>Eukaryota</taxon>
        <taxon>Metazoa</taxon>
        <taxon>Ecdysozoa</taxon>
        <taxon>Nematoda</taxon>
        <taxon>Chromadorea</taxon>
        <taxon>Rhabditida</taxon>
        <taxon>Spirurina</taxon>
        <taxon>Spiruromorpha</taxon>
        <taxon>Filarioidea</taxon>
        <taxon>Onchocercidae</taxon>
        <taxon>Onchocerca</taxon>
    </lineage>
</organism>
<evidence type="ECO:0000313" key="3">
    <source>
        <dbReference type="Proteomes" id="UP000267606"/>
    </source>
</evidence>
<sequence>MLFDQEQEIQELKKTLTSKERELEKISQKSEISVSQVRDSLSDSERTKLNEKVAELELERNLMLDEISQLQDKIVMTNRNLDNERSHVEELSTICNGYRRDVEELKNQCNELTSELDEYRSKTKIAKKGNSMFFEVS</sequence>
<evidence type="ECO:0000256" key="1">
    <source>
        <dbReference type="SAM" id="Coils"/>
    </source>
</evidence>
<dbReference type="EMBL" id="UZAJ01016905">
    <property type="protein sequence ID" value="VDO77579.1"/>
    <property type="molecule type" value="Genomic_DNA"/>
</dbReference>
<evidence type="ECO:0000313" key="4">
    <source>
        <dbReference type="WBParaSite" id="OFLC_0001158301-mRNA-1"/>
    </source>
</evidence>
<feature type="coiled-coil region" evidence="1">
    <location>
        <begin position="2"/>
        <end position="122"/>
    </location>
</feature>
<name>A0A183HVS1_9BILA</name>
<dbReference type="Proteomes" id="UP000267606">
    <property type="component" value="Unassembled WGS sequence"/>
</dbReference>